<evidence type="ECO:0000256" key="2">
    <source>
        <dbReference type="ARBA" id="ARBA00022603"/>
    </source>
</evidence>
<feature type="domain" description="Methyltransferase type 11" evidence="5">
    <location>
        <begin position="57"/>
        <end position="158"/>
    </location>
</feature>
<accession>A0AAW1UE17</accession>
<dbReference type="SUPFAM" id="SSF53335">
    <property type="entry name" value="S-adenosyl-L-methionine-dependent methyltransferases"/>
    <property type="match status" value="2"/>
</dbReference>
<dbReference type="Gene3D" id="3.40.50.150">
    <property type="entry name" value="Vaccinia Virus protein VP39"/>
    <property type="match status" value="2"/>
</dbReference>
<evidence type="ECO:0000313" key="7">
    <source>
        <dbReference type="Proteomes" id="UP001431783"/>
    </source>
</evidence>
<keyword evidence="2" id="KW-0489">Methyltransferase</keyword>
<dbReference type="GO" id="GO:0008757">
    <property type="term" value="F:S-adenosylmethionine-dependent methyltransferase activity"/>
    <property type="evidence" value="ECO:0007669"/>
    <property type="project" value="InterPro"/>
</dbReference>
<dbReference type="Proteomes" id="UP001431783">
    <property type="component" value="Unassembled WGS sequence"/>
</dbReference>
<organism evidence="6 7">
    <name type="scientific">Henosepilachna vigintioctopunctata</name>
    <dbReference type="NCBI Taxonomy" id="420089"/>
    <lineage>
        <taxon>Eukaryota</taxon>
        <taxon>Metazoa</taxon>
        <taxon>Ecdysozoa</taxon>
        <taxon>Arthropoda</taxon>
        <taxon>Hexapoda</taxon>
        <taxon>Insecta</taxon>
        <taxon>Pterygota</taxon>
        <taxon>Neoptera</taxon>
        <taxon>Endopterygota</taxon>
        <taxon>Coleoptera</taxon>
        <taxon>Polyphaga</taxon>
        <taxon>Cucujiformia</taxon>
        <taxon>Coccinelloidea</taxon>
        <taxon>Coccinellidae</taxon>
        <taxon>Epilachninae</taxon>
        <taxon>Epilachnini</taxon>
        <taxon>Henosepilachna</taxon>
    </lineage>
</organism>
<comment type="similarity">
    <text evidence="1">Belongs to the methyltransferase superfamily.</text>
</comment>
<dbReference type="PANTHER" id="PTHR12176:SF78">
    <property type="entry name" value="EEF1A LYSINE AND N-TERMINAL METHYLTRANSFERASE"/>
    <property type="match status" value="1"/>
</dbReference>
<keyword evidence="7" id="KW-1185">Reference proteome</keyword>
<dbReference type="InterPro" id="IPR051419">
    <property type="entry name" value="Lys/N-term_MeTrsfase_sf"/>
</dbReference>
<dbReference type="InterPro" id="IPR013216">
    <property type="entry name" value="Methyltransf_11"/>
</dbReference>
<proteinExistence type="inferred from homology"/>
<dbReference type="GO" id="GO:0032259">
    <property type="term" value="P:methylation"/>
    <property type="evidence" value="ECO:0007669"/>
    <property type="project" value="UniProtKB-KW"/>
</dbReference>
<dbReference type="Pfam" id="PF08241">
    <property type="entry name" value="Methyltransf_11"/>
    <property type="match status" value="1"/>
</dbReference>
<evidence type="ECO:0000256" key="3">
    <source>
        <dbReference type="ARBA" id="ARBA00022679"/>
    </source>
</evidence>
<keyword evidence="3" id="KW-0808">Transferase</keyword>
<protein>
    <recommendedName>
        <fullName evidence="5">Methyltransferase type 11 domain-containing protein</fullName>
    </recommendedName>
</protein>
<dbReference type="PANTHER" id="PTHR12176">
    <property type="entry name" value="SAM-DEPENDENT METHYLTRANSFERASE SUPERFAMILY PROTEIN"/>
    <property type="match status" value="1"/>
</dbReference>
<evidence type="ECO:0000313" key="6">
    <source>
        <dbReference type="EMBL" id="KAK9879388.1"/>
    </source>
</evidence>
<keyword evidence="4" id="KW-0511">Multifunctional enzyme</keyword>
<gene>
    <name evidence="6" type="ORF">WA026_006458</name>
</gene>
<dbReference type="EMBL" id="JARQZJ010000062">
    <property type="protein sequence ID" value="KAK9879388.1"/>
    <property type="molecule type" value="Genomic_DNA"/>
</dbReference>
<dbReference type="AlphaFoldDB" id="A0AAW1UE17"/>
<dbReference type="CDD" id="cd02440">
    <property type="entry name" value="AdoMet_MTases"/>
    <property type="match status" value="1"/>
</dbReference>
<dbReference type="Pfam" id="PF01564">
    <property type="entry name" value="Spermine_synth"/>
    <property type="match status" value="1"/>
</dbReference>
<evidence type="ECO:0000256" key="1">
    <source>
        <dbReference type="ARBA" id="ARBA00008361"/>
    </source>
</evidence>
<sequence>MSLLLPKSKEEFGNEDYWDSFFKARGSKAFEWYGEYNELAGYFFKYIKCKDTILITGCGNSSLGQNLFDVGYRNITNIDISQIVIKQMNQKIDGRMGLKYLQMDVLNTSFCNENFNVVLDKGTLDALMPDNKEETHNRILKYFEEIQRITKCGGRYICISLLQEHILSILLDYFPNNNWMFRVIRCFEAERAAVNNGERLMPVFMVICTKFNLLTRQILEVNLNCHEKMQRFDDICQVKTAISSIQHAVFVCASLQQNSISSDNEICLELLEMENSKPKYTVYAVDNLPEKKNCSYAVFIVPQGRESEWLFSTENGRKKLTSISKCNRLLVVTMHRNQKYGTLEDVQNELSDIIRDLTPANVKTQKVPCLSLGTEGVGKRTIIHEGISEISGGYIVEDVEAEGAKFRRLYFLSNQLVIQSEAKLKEYKNRKGIVKEVADLNYLTCKHHSPMILGSYIACTKKPNSSVAILGVGGGGLCSFLNKFLPATKVIGVEIDPEMIKIGIDWFGLKKNDQLKIEVNDGLKFLQQYSEEGQTLSAVLFDVDSKDTSIGMSCPPKEFLEDEVLDNIRKIVGTEGFFILNLVLREESLRPHIVSKLVKRFENVSSYKVEEELNEIFICGNLSSSNSKNKIAEAAKILNSFFEKHDNESCSIDVNLFNTEVE</sequence>
<name>A0AAW1UE17_9CUCU</name>
<reference evidence="6 7" key="1">
    <citation type="submission" date="2023-03" db="EMBL/GenBank/DDBJ databases">
        <title>Genome insight into feeding habits of ladybird beetles.</title>
        <authorList>
            <person name="Li H.-S."/>
            <person name="Huang Y.-H."/>
            <person name="Pang H."/>
        </authorList>
    </citation>
    <scope>NUCLEOTIDE SEQUENCE [LARGE SCALE GENOMIC DNA]</scope>
    <source>
        <strain evidence="6">SYSU_2023b</strain>
        <tissue evidence="6">Whole body</tissue>
    </source>
</reference>
<comment type="caution">
    <text evidence="6">The sequence shown here is derived from an EMBL/GenBank/DDBJ whole genome shotgun (WGS) entry which is preliminary data.</text>
</comment>
<dbReference type="InterPro" id="IPR029063">
    <property type="entry name" value="SAM-dependent_MTases_sf"/>
</dbReference>
<evidence type="ECO:0000256" key="4">
    <source>
        <dbReference type="ARBA" id="ARBA00023268"/>
    </source>
</evidence>
<evidence type="ECO:0000259" key="5">
    <source>
        <dbReference type="Pfam" id="PF08241"/>
    </source>
</evidence>
<dbReference type="FunFam" id="3.40.50.150:FF:000110">
    <property type="entry name" value="methyltransferase-like protein 13 isoform X1"/>
    <property type="match status" value="1"/>
</dbReference>